<reference evidence="2 3" key="1">
    <citation type="submission" date="2020-07" db="EMBL/GenBank/DDBJ databases">
        <title>Genomic Encyclopedia of Type Strains, Phase IV (KMG-V): Genome sequencing to study the core and pangenomes of soil and plant-associated prokaryotes.</title>
        <authorList>
            <person name="Whitman W."/>
        </authorList>
    </citation>
    <scope>NUCLEOTIDE SEQUENCE [LARGE SCALE GENOMIC DNA]</scope>
    <source>
        <strain evidence="2 3">M8UP30</strain>
    </source>
</reference>
<dbReference type="EMBL" id="JACCCV010000002">
    <property type="protein sequence ID" value="NYF52319.1"/>
    <property type="molecule type" value="Genomic_DNA"/>
</dbReference>
<sequence>MSNTSRIFNSKIFRIAIKCLVVAGIALLAPHSGFTRDKYETLEAQAFGTGTQMGQNIGITLNIYEFSTPADRVNLVQAFEKGQNQGLVNALSKMKAVGHIEITGTLGYDCAYIKMTPTPTGRKIVFVTNRQIRFGEAFFDTQSQSFNLTAGVFELNAQDKSKSTGMLYPQAQLILDKEGQLQLDLSQNPWRLSDVLDWAGTAGVN</sequence>
<gene>
    <name evidence="2" type="ORF">HDF12_002718</name>
</gene>
<name>A0A7Y9T5H2_9BACT</name>
<evidence type="ECO:0000313" key="3">
    <source>
        <dbReference type="Proteomes" id="UP000534186"/>
    </source>
</evidence>
<feature type="transmembrane region" description="Helical" evidence="1">
    <location>
        <begin position="12"/>
        <end position="29"/>
    </location>
</feature>
<evidence type="ECO:0000256" key="1">
    <source>
        <dbReference type="SAM" id="Phobius"/>
    </source>
</evidence>
<proteinExistence type="predicted"/>
<dbReference type="Proteomes" id="UP000534186">
    <property type="component" value="Unassembled WGS sequence"/>
</dbReference>
<keyword evidence="1" id="KW-0472">Membrane</keyword>
<comment type="caution">
    <text evidence="2">The sequence shown here is derived from an EMBL/GenBank/DDBJ whole genome shotgun (WGS) entry which is preliminary data.</text>
</comment>
<accession>A0A7Y9T5H2</accession>
<dbReference type="AlphaFoldDB" id="A0A7Y9T5H2"/>
<keyword evidence="1" id="KW-1133">Transmembrane helix</keyword>
<keyword evidence="1" id="KW-0812">Transmembrane</keyword>
<protein>
    <submittedName>
        <fullName evidence="2">Uncharacterized protein</fullName>
    </submittedName>
</protein>
<evidence type="ECO:0000313" key="2">
    <source>
        <dbReference type="EMBL" id="NYF52319.1"/>
    </source>
</evidence>
<organism evidence="2 3">
    <name type="scientific">Tunturiibacter lichenicola</name>
    <dbReference type="NCBI Taxonomy" id="2051959"/>
    <lineage>
        <taxon>Bacteria</taxon>
        <taxon>Pseudomonadati</taxon>
        <taxon>Acidobacteriota</taxon>
        <taxon>Terriglobia</taxon>
        <taxon>Terriglobales</taxon>
        <taxon>Acidobacteriaceae</taxon>
        <taxon>Tunturiibacter</taxon>
    </lineage>
</organism>